<organism evidence="3 4">
    <name type="scientific">Janthinobacterium agaricidamnosum NBRC 102515 = DSM 9628</name>
    <dbReference type="NCBI Taxonomy" id="1349767"/>
    <lineage>
        <taxon>Bacteria</taxon>
        <taxon>Pseudomonadati</taxon>
        <taxon>Pseudomonadota</taxon>
        <taxon>Betaproteobacteria</taxon>
        <taxon>Burkholderiales</taxon>
        <taxon>Oxalobacteraceae</taxon>
        <taxon>Janthinobacterium</taxon>
    </lineage>
</organism>
<dbReference type="EMBL" id="HG322949">
    <property type="protein sequence ID" value="CDG82493.1"/>
    <property type="molecule type" value="Genomic_DNA"/>
</dbReference>
<evidence type="ECO:0000256" key="1">
    <source>
        <dbReference type="SAM" id="Phobius"/>
    </source>
</evidence>
<keyword evidence="1" id="KW-0812">Transmembrane</keyword>
<reference evidence="3 4" key="1">
    <citation type="journal article" date="2015" name="Genome Announc.">
        <title>Genome Sequence of Mushroom Soft-Rot Pathogen Janthinobacterium agaricidamnosum.</title>
        <authorList>
            <person name="Graupner K."/>
            <person name="Lackner G."/>
            <person name="Hertweck C."/>
        </authorList>
    </citation>
    <scope>NUCLEOTIDE SEQUENCE [LARGE SCALE GENOMIC DNA]</scope>
    <source>
        <strain evidence="4">NBRC 102515 / DSM 9628</strain>
    </source>
</reference>
<protein>
    <submittedName>
        <fullName evidence="3">PEP-CTERM putative exosortase interaction domain protein</fullName>
    </submittedName>
</protein>
<dbReference type="AlphaFoldDB" id="W0V577"/>
<dbReference type="HOGENOM" id="CLU_1213511_0_0_4"/>
<gene>
    <name evidence="3" type="ORF">GJA_1857</name>
</gene>
<feature type="signal peptide" evidence="2">
    <location>
        <begin position="1"/>
        <end position="23"/>
    </location>
</feature>
<dbReference type="NCBIfam" id="TIGR02595">
    <property type="entry name" value="PEP_CTERM"/>
    <property type="match status" value="1"/>
</dbReference>
<dbReference type="InterPro" id="IPR013424">
    <property type="entry name" value="Ice-binding_C"/>
</dbReference>
<keyword evidence="1" id="KW-1133">Transmembrane helix</keyword>
<dbReference type="Proteomes" id="UP000027604">
    <property type="component" value="Chromosome I"/>
</dbReference>
<evidence type="ECO:0000313" key="4">
    <source>
        <dbReference type="Proteomes" id="UP000027604"/>
    </source>
</evidence>
<dbReference type="RefSeq" id="WP_081905299.1">
    <property type="nucleotide sequence ID" value="NZ_BCTH01000004.1"/>
</dbReference>
<feature type="chain" id="PRO_5004797575" evidence="2">
    <location>
        <begin position="24"/>
        <end position="228"/>
    </location>
</feature>
<dbReference type="KEGG" id="jag:GJA_1857"/>
<name>W0V577_9BURK</name>
<accession>W0V577</accession>
<keyword evidence="4" id="KW-1185">Reference proteome</keyword>
<feature type="transmembrane region" description="Helical" evidence="1">
    <location>
        <begin position="203"/>
        <end position="220"/>
    </location>
</feature>
<proteinExistence type="predicted"/>
<keyword evidence="2" id="KW-0732">Signal</keyword>
<evidence type="ECO:0000313" key="3">
    <source>
        <dbReference type="EMBL" id="CDG82493.1"/>
    </source>
</evidence>
<keyword evidence="1" id="KW-0472">Membrane</keyword>
<sequence length="228" mass="24664">MMKKSFFTVVFLAFLSMSGISKAQSIASYDIENARAQNYGLWTNKYSGLITPAKTSGLFNYTGGSGTLNDGIVPNGIENTQMIIGTDNPVITLHLSEKSTIKELNFYSMLYTGNYSAGNLKSATISYGGKSVTVDAFNWGPTCSNPHAVFCNNKLDLSNTILNGVETDTIIISNFLTKSNYSPYYSIGEISLNGSLVSPVPEPGIYGMILAGLALIYLNARKKRKKAV</sequence>
<evidence type="ECO:0000256" key="2">
    <source>
        <dbReference type="SAM" id="SignalP"/>
    </source>
</evidence>